<dbReference type="InterPro" id="IPR051280">
    <property type="entry name" value="Cl-channel/antiporter"/>
</dbReference>
<feature type="region of interest" description="Disordered" evidence="12">
    <location>
        <begin position="1"/>
        <end position="60"/>
    </location>
</feature>
<feature type="transmembrane region" description="Helical" evidence="11">
    <location>
        <begin position="455"/>
        <end position="480"/>
    </location>
</feature>
<keyword evidence="8 11" id="KW-0472">Membrane</keyword>
<evidence type="ECO:0000256" key="5">
    <source>
        <dbReference type="ARBA" id="ARBA00022989"/>
    </source>
</evidence>
<dbReference type="InterPro" id="IPR000644">
    <property type="entry name" value="CBS_dom"/>
</dbReference>
<evidence type="ECO:0000256" key="4">
    <source>
        <dbReference type="ARBA" id="ARBA00022737"/>
    </source>
</evidence>
<dbReference type="Pfam" id="PF00571">
    <property type="entry name" value="CBS"/>
    <property type="match status" value="1"/>
</dbReference>
<name>A0A7I8VC45_9ANNE</name>
<dbReference type="GO" id="GO:0005254">
    <property type="term" value="F:chloride channel activity"/>
    <property type="evidence" value="ECO:0007669"/>
    <property type="project" value="UniProtKB-UniRule"/>
</dbReference>
<dbReference type="AlphaFoldDB" id="A0A7I8VC45"/>
<dbReference type="Gene3D" id="3.10.580.10">
    <property type="entry name" value="CBS-domain"/>
    <property type="match status" value="1"/>
</dbReference>
<evidence type="ECO:0000256" key="8">
    <source>
        <dbReference type="ARBA" id="ARBA00023136"/>
    </source>
</evidence>
<dbReference type="SUPFAM" id="SSF54631">
    <property type="entry name" value="CBS-domain pair"/>
    <property type="match status" value="1"/>
</dbReference>
<feature type="transmembrane region" description="Helical" evidence="11">
    <location>
        <begin position="666"/>
        <end position="684"/>
    </location>
</feature>
<feature type="domain" description="CBS" evidence="13">
    <location>
        <begin position="840"/>
        <end position="896"/>
    </location>
</feature>
<evidence type="ECO:0000256" key="10">
    <source>
        <dbReference type="PROSITE-ProRule" id="PRU00703"/>
    </source>
</evidence>
<dbReference type="SUPFAM" id="SSF81340">
    <property type="entry name" value="Clc chloride channel"/>
    <property type="match status" value="1"/>
</dbReference>
<feature type="transmembrane region" description="Helical" evidence="11">
    <location>
        <begin position="501"/>
        <end position="522"/>
    </location>
</feature>
<feature type="transmembrane region" description="Helical" evidence="11">
    <location>
        <begin position="311"/>
        <end position="332"/>
    </location>
</feature>
<accession>A0A7I8VC45</accession>
<dbReference type="Pfam" id="PF00654">
    <property type="entry name" value="Voltage_CLC"/>
    <property type="match status" value="1"/>
</dbReference>
<dbReference type="GO" id="GO:0005765">
    <property type="term" value="C:lysosomal membrane"/>
    <property type="evidence" value="ECO:0007669"/>
    <property type="project" value="TreeGrafter"/>
</dbReference>
<evidence type="ECO:0000256" key="12">
    <source>
        <dbReference type="SAM" id="MobiDB-lite"/>
    </source>
</evidence>
<dbReference type="InterPro" id="IPR046342">
    <property type="entry name" value="CBS_dom_sf"/>
</dbReference>
<proteinExistence type="inferred from homology"/>
<keyword evidence="6 11" id="KW-0406">Ion transport</keyword>
<evidence type="ECO:0000256" key="7">
    <source>
        <dbReference type="ARBA" id="ARBA00023122"/>
    </source>
</evidence>
<comment type="similarity">
    <text evidence="11">Belongs to the chloride channel (TC 2.A.49) family.</text>
</comment>
<evidence type="ECO:0000256" key="6">
    <source>
        <dbReference type="ARBA" id="ARBA00023065"/>
    </source>
</evidence>
<dbReference type="Proteomes" id="UP000549394">
    <property type="component" value="Unassembled WGS sequence"/>
</dbReference>
<evidence type="ECO:0000256" key="2">
    <source>
        <dbReference type="ARBA" id="ARBA00022448"/>
    </source>
</evidence>
<dbReference type="Gene3D" id="1.10.3080.10">
    <property type="entry name" value="Clc chloride channel"/>
    <property type="match status" value="1"/>
</dbReference>
<dbReference type="PANTHER" id="PTHR11689:SF136">
    <property type="entry name" value="H(+)_CL(-) EXCHANGE TRANSPORTER 7"/>
    <property type="match status" value="1"/>
</dbReference>
<feature type="transmembrane region" description="Helical" evidence="11">
    <location>
        <begin position="602"/>
        <end position="622"/>
    </location>
</feature>
<dbReference type="InterPro" id="IPR001807">
    <property type="entry name" value="ClC"/>
</dbReference>
<keyword evidence="15" id="KW-1185">Reference proteome</keyword>
<reference evidence="14 15" key="1">
    <citation type="submission" date="2020-08" db="EMBL/GenBank/DDBJ databases">
        <authorList>
            <person name="Hejnol A."/>
        </authorList>
    </citation>
    <scope>NUCLEOTIDE SEQUENCE [LARGE SCALE GENOMIC DNA]</scope>
</reference>
<evidence type="ECO:0000256" key="3">
    <source>
        <dbReference type="ARBA" id="ARBA00022692"/>
    </source>
</evidence>
<feature type="transmembrane region" description="Helical" evidence="11">
    <location>
        <begin position="377"/>
        <end position="400"/>
    </location>
</feature>
<keyword evidence="2 11" id="KW-0813">Transport</keyword>
<keyword evidence="3 11" id="KW-0812">Transmembrane</keyword>
<feature type="transmembrane region" description="Helical" evidence="11">
    <location>
        <begin position="412"/>
        <end position="435"/>
    </location>
</feature>
<keyword evidence="9 11" id="KW-0868">Chloride</keyword>
<feature type="transmembrane region" description="Helical" evidence="11">
    <location>
        <begin position="211"/>
        <end position="232"/>
    </location>
</feature>
<evidence type="ECO:0000313" key="15">
    <source>
        <dbReference type="Proteomes" id="UP000549394"/>
    </source>
</evidence>
<comment type="caution">
    <text evidence="14">The sequence shown here is derived from an EMBL/GenBank/DDBJ whole genome shotgun (WGS) entry which is preliminary data.</text>
</comment>
<dbReference type="SMART" id="SM00116">
    <property type="entry name" value="CBS"/>
    <property type="match status" value="2"/>
</dbReference>
<gene>
    <name evidence="14" type="ORF">DGYR_LOCUS2429</name>
</gene>
<evidence type="ECO:0000313" key="14">
    <source>
        <dbReference type="EMBL" id="CAD5113440.1"/>
    </source>
</evidence>
<dbReference type="OrthoDB" id="428525at2759"/>
<keyword evidence="4" id="KW-0677">Repeat</keyword>
<comment type="subcellular location">
    <subcellularLocation>
        <location evidence="1 11">Membrane</location>
        <topology evidence="1 11">Multi-pass membrane protein</topology>
    </subcellularLocation>
</comment>
<dbReference type="CDD" id="cd04591">
    <property type="entry name" value="CBS_pair_voltage-gated_CLC_euk_bac"/>
    <property type="match status" value="1"/>
</dbReference>
<dbReference type="PANTHER" id="PTHR11689">
    <property type="entry name" value="CHLORIDE CHANNEL PROTEIN CLC FAMILY MEMBER"/>
    <property type="match status" value="1"/>
</dbReference>
<dbReference type="PROSITE" id="PS51371">
    <property type="entry name" value="CBS"/>
    <property type="match status" value="1"/>
</dbReference>
<organism evidence="14 15">
    <name type="scientific">Dimorphilus gyrociliatus</name>
    <dbReference type="NCBI Taxonomy" id="2664684"/>
    <lineage>
        <taxon>Eukaryota</taxon>
        <taxon>Metazoa</taxon>
        <taxon>Spiralia</taxon>
        <taxon>Lophotrochozoa</taxon>
        <taxon>Annelida</taxon>
        <taxon>Polychaeta</taxon>
        <taxon>Polychaeta incertae sedis</taxon>
        <taxon>Dinophilidae</taxon>
        <taxon>Dimorphilus</taxon>
    </lineage>
</organism>
<feature type="transmembrane region" description="Helical" evidence="11">
    <location>
        <begin position="261"/>
        <end position="283"/>
    </location>
</feature>
<evidence type="ECO:0000256" key="9">
    <source>
        <dbReference type="ARBA" id="ARBA00023214"/>
    </source>
</evidence>
<evidence type="ECO:0000256" key="11">
    <source>
        <dbReference type="RuleBase" id="RU361221"/>
    </source>
</evidence>
<dbReference type="EMBL" id="CAJFCJ010000003">
    <property type="protein sequence ID" value="CAD5113440.1"/>
    <property type="molecule type" value="Genomic_DNA"/>
</dbReference>
<dbReference type="PRINTS" id="PR00762">
    <property type="entry name" value="CLCHANNEL"/>
</dbReference>
<keyword evidence="7 10" id="KW-0129">CBS domain</keyword>
<sequence>MRMDGDKEENVTPKTTLIKHRPNQEGSTIMQIDSAEEGITAQETSPIKFSHKQEDEEQDEKLLGCEQENKETPKSTFVKYRPNIDGPTITFVVTPVDEDQIDTTNEDVQSRVDGDVHLKVPERVASDSDSTYGDTFTSQTSITRLLAQKFKEYKAVRFSEASREQRKRSLEPGPRRRLISKYESQDYDPCENALFLKEHEKEKALKIQRKWLARWVVMMLIGVGTAAVATVIEVSIELCAKYKFYTLTELTKMCKEDELCLIIPLVVWMLINSVLVCLGCLLVTKLEPQAAGSGIPQIKCYLNGVKIPGLLTLKALLAKVFGVILSVSGGLVCGKEGPMIHSGAIVAAGVSQGRSRVFNKDFRIFEYLRSDTERRDFVSGGAAAGVAAAFGAPVGGVLFSLEEGASFWNQLLTWRIVFASMTATFVVNVVLSAVHGHPADMSNPGLISFGKFTDIRYRVIEIPIFLLMGALGGLLGAGFCSINAKLILFRKKNIRTTTAKVLEAVIVAALSAVSSFVCMYVISDCAKNEVQGEHRSGRLKFTCPDGEHNMLASIFFKTPEEALVDMLHDKTDAYSVRSLIVFVPLYLLLMCWTCGLSVSTGFFIPSLLIGAAWGRLVGVFIHRYVPWVHTDQSLGIYALVGAASQLGGTVRMTISLTVMLIECTGDVTFGLPVVMVLIVAKWVGDLFNGGLYELQIQMMGIPLLPWEPPEMSYDITAQNVMNKPVAVFRTTETVDRIVQVMESFPHSGFPVVEHYQPGNIDSSTETFGRCKGLILKSQLLLLLKRKCFKPRCGSANLNNSNSDSIRLEDFRDAYPKHMGLLEVDLTEDERKCILDVRPYMNPSPYTVTQNTSLPRMFRLFRGLGLRHLIVVNDRNEVVGMVTRKDLAKYKLKSRGVNVELQKMHIHWE</sequence>
<evidence type="ECO:0000259" key="13">
    <source>
        <dbReference type="PROSITE" id="PS51371"/>
    </source>
</evidence>
<feature type="compositionally biased region" description="Basic and acidic residues" evidence="12">
    <location>
        <begin position="1"/>
        <end position="11"/>
    </location>
</feature>
<dbReference type="InterPro" id="IPR014743">
    <property type="entry name" value="Cl-channel_core"/>
</dbReference>
<evidence type="ECO:0000256" key="1">
    <source>
        <dbReference type="ARBA" id="ARBA00004141"/>
    </source>
</evidence>
<keyword evidence="5 11" id="KW-1133">Transmembrane helix</keyword>
<protein>
    <recommendedName>
        <fullName evidence="11">Chloride channel protein</fullName>
    </recommendedName>
</protein>
<feature type="transmembrane region" description="Helical" evidence="11">
    <location>
        <begin position="634"/>
        <end position="654"/>
    </location>
</feature>
<feature type="transmembrane region" description="Helical" evidence="11">
    <location>
        <begin position="574"/>
        <end position="595"/>
    </location>
</feature>